<dbReference type="EMBL" id="JADNRY010000649">
    <property type="protein sequence ID" value="KAF9031733.1"/>
    <property type="molecule type" value="Genomic_DNA"/>
</dbReference>
<dbReference type="GO" id="GO:0034703">
    <property type="term" value="C:cation channel complex"/>
    <property type="evidence" value="ECO:0007669"/>
    <property type="project" value="TreeGrafter"/>
</dbReference>
<dbReference type="PANTHER" id="PTHR31781">
    <property type="entry name" value="UNC80"/>
    <property type="match status" value="1"/>
</dbReference>
<dbReference type="AlphaFoldDB" id="A0A9P5P5K5"/>
<dbReference type="OrthoDB" id="5584001at2759"/>
<reference evidence="3" key="1">
    <citation type="submission" date="2020-11" db="EMBL/GenBank/DDBJ databases">
        <authorList>
            <consortium name="DOE Joint Genome Institute"/>
            <person name="Ahrendt S."/>
            <person name="Riley R."/>
            <person name="Andreopoulos W."/>
            <person name="Labutti K."/>
            <person name="Pangilinan J."/>
            <person name="Ruiz-Duenas F.J."/>
            <person name="Barrasa J.M."/>
            <person name="Sanchez-Garcia M."/>
            <person name="Camarero S."/>
            <person name="Miyauchi S."/>
            <person name="Serrano A."/>
            <person name="Linde D."/>
            <person name="Babiker R."/>
            <person name="Drula E."/>
            <person name="Ayuso-Fernandez I."/>
            <person name="Pacheco R."/>
            <person name="Padilla G."/>
            <person name="Ferreira P."/>
            <person name="Barriuso J."/>
            <person name="Kellner H."/>
            <person name="Castanera R."/>
            <person name="Alfaro M."/>
            <person name="Ramirez L."/>
            <person name="Pisabarro A.G."/>
            <person name="Kuo A."/>
            <person name="Tritt A."/>
            <person name="Lipzen A."/>
            <person name="He G."/>
            <person name="Yan M."/>
            <person name="Ng V."/>
            <person name="Cullen D."/>
            <person name="Martin F."/>
            <person name="Rosso M.-N."/>
            <person name="Henrissat B."/>
            <person name="Hibbett D."/>
            <person name="Martinez A.T."/>
            <person name="Grigoriev I.V."/>
        </authorList>
    </citation>
    <scope>NUCLEOTIDE SEQUENCE</scope>
    <source>
        <strain evidence="3">AH 40177</strain>
    </source>
</reference>
<dbReference type="Proteomes" id="UP000772434">
    <property type="component" value="Unassembled WGS sequence"/>
</dbReference>
<keyword evidence="4" id="KW-1185">Reference proteome</keyword>
<gene>
    <name evidence="3" type="ORF">BDP27DRAFT_1455787</name>
</gene>
<organism evidence="3 4">
    <name type="scientific">Rhodocollybia butyracea</name>
    <dbReference type="NCBI Taxonomy" id="206335"/>
    <lineage>
        <taxon>Eukaryota</taxon>
        <taxon>Fungi</taxon>
        <taxon>Dikarya</taxon>
        <taxon>Basidiomycota</taxon>
        <taxon>Agaricomycotina</taxon>
        <taxon>Agaricomycetes</taxon>
        <taxon>Agaricomycetidae</taxon>
        <taxon>Agaricales</taxon>
        <taxon>Marasmiineae</taxon>
        <taxon>Omphalotaceae</taxon>
        <taxon>Rhodocollybia</taxon>
    </lineage>
</organism>
<dbReference type="GO" id="GO:0005261">
    <property type="term" value="F:monoatomic cation channel activity"/>
    <property type="evidence" value="ECO:0007669"/>
    <property type="project" value="TreeGrafter"/>
</dbReference>
<comment type="caution">
    <text evidence="3">The sequence shown here is derived from an EMBL/GenBank/DDBJ whole genome shotgun (WGS) entry which is preliminary data.</text>
</comment>
<sequence length="776" mass="86954">MPALFKVYAESEAHRGIRSAIEFAVNRFYAYHEETFVFQSLDAIAHVLALPDIDQAWIIQNVYSLFASLRRNNASSDADMAGIHHANKNEEREALIVITAEEKPQTFFASLRNSGNQNAKALTVELPIEYESKRLEMDDFIRLFLTVIAHDLSIARAQQFLKLLRYLVPSLYEASTSARSVLQEGLNALGSILSRPIPKGKPVELSDTQPERNAFNGMQLADLSNLPSDISSMRIDYLWSLVSFAEVGGRLSADAVRNAFDLAKALLRETPSATTHSSVASFLGAFSKRFMAPKGGRSLKAIIHFLRDLAPIINEHARTIDFTEVFDTIGQLSKNDMYFNDPTFCQLVVAQICGAGLRACNVAALDGLLLSLPSRLSLVSLIVNTVRLPAADIFGELAEVRRPNHNFLALVVLPLALRMKTLAELDLEGAQLDIAQRNLQAQAWSRLLLYVISCCRRTHGPGGDTSPVPERSRSQDKRTSTTGYGSHLPSLLVALQIIKIIIVRAGDDLSWSLPDIWSRLAVFLKEVLEDGNAEFSLRSQEQSPFPSRHLLREPAANYCLWSFLELLCVYRNPLFIQLRAFVHEKVRVLDQELRYHRDSHTPFTSRSRRPSSVFTKPRRRMSNVSGTSSPDASPRLTALAIPDIYQNIPHPATLIPILSRVLITWPTHCASWVSIKFKYFPTFSISRRNKNGTTYFRIRVVQSCMGYQGELLPLPQTSVDTASEVDDLDSPTTAWTKRRALQEVTSETQELLAEFDESLNDLDSVEGIVDEWNLVK</sequence>
<feature type="compositionally biased region" description="Basic and acidic residues" evidence="1">
    <location>
        <begin position="470"/>
        <end position="479"/>
    </location>
</feature>
<feature type="region of interest" description="Disordered" evidence="1">
    <location>
        <begin position="600"/>
        <end position="631"/>
    </location>
</feature>
<protein>
    <recommendedName>
        <fullName evidence="2">Protein UNC80 C-terminal domain-containing protein</fullName>
    </recommendedName>
</protein>
<dbReference type="PANTHER" id="PTHR31781:SF1">
    <property type="entry name" value="PROTEIN UNC-80 HOMOLOG"/>
    <property type="match status" value="1"/>
</dbReference>
<feature type="region of interest" description="Disordered" evidence="1">
    <location>
        <begin position="461"/>
        <end position="483"/>
    </location>
</feature>
<evidence type="ECO:0000313" key="4">
    <source>
        <dbReference type="Proteomes" id="UP000772434"/>
    </source>
</evidence>
<feature type="compositionally biased region" description="Polar residues" evidence="1">
    <location>
        <begin position="622"/>
        <end position="631"/>
    </location>
</feature>
<proteinExistence type="predicted"/>
<dbReference type="GO" id="GO:0055080">
    <property type="term" value="P:monoatomic cation homeostasis"/>
    <property type="evidence" value="ECO:0007669"/>
    <property type="project" value="TreeGrafter"/>
</dbReference>
<evidence type="ECO:0000259" key="2">
    <source>
        <dbReference type="Pfam" id="PF20262"/>
    </source>
</evidence>
<evidence type="ECO:0000256" key="1">
    <source>
        <dbReference type="SAM" id="MobiDB-lite"/>
    </source>
</evidence>
<accession>A0A9P5P5K5</accession>
<dbReference type="Pfam" id="PF20262">
    <property type="entry name" value="UNC80_C"/>
    <property type="match status" value="1"/>
</dbReference>
<name>A0A9P5P5K5_9AGAR</name>
<dbReference type="InterPro" id="IPR046460">
    <property type="entry name" value="UNC80_C"/>
</dbReference>
<evidence type="ECO:0000313" key="3">
    <source>
        <dbReference type="EMBL" id="KAF9031733.1"/>
    </source>
</evidence>
<feature type="domain" description="Protein UNC80 C-terminal" evidence="2">
    <location>
        <begin position="1"/>
        <end position="61"/>
    </location>
</feature>